<keyword evidence="2" id="KW-1185">Reference proteome</keyword>
<evidence type="ECO:0000313" key="2">
    <source>
        <dbReference type="Proteomes" id="UP000054408"/>
    </source>
</evidence>
<evidence type="ECO:0000313" key="1">
    <source>
        <dbReference type="EMBL" id="KNC50362.1"/>
    </source>
</evidence>
<sequence>MSVASWATGLVVGFAIGSYGASAHLDATRKQMLTLSSLTTDLTTANRVAAGELPLEALSTSSVSASASPSSSATHELIQAEAPRHLASEHLKSSWNALISSVVDTSLPLTSESGRNAAISNLVSRFN</sequence>
<gene>
    <name evidence="1" type="ORF">AMSG_06849</name>
</gene>
<protein>
    <submittedName>
        <fullName evidence="1">Uncharacterized protein</fullName>
    </submittedName>
</protein>
<dbReference type="GeneID" id="25565920"/>
<organism evidence="1 2">
    <name type="scientific">Thecamonas trahens ATCC 50062</name>
    <dbReference type="NCBI Taxonomy" id="461836"/>
    <lineage>
        <taxon>Eukaryota</taxon>
        <taxon>Apusozoa</taxon>
        <taxon>Apusomonadida</taxon>
        <taxon>Apusomonadidae</taxon>
        <taxon>Thecamonas</taxon>
    </lineage>
</organism>
<dbReference type="Proteomes" id="UP000054408">
    <property type="component" value="Unassembled WGS sequence"/>
</dbReference>
<proteinExistence type="predicted"/>
<reference evidence="1 2" key="1">
    <citation type="submission" date="2010-05" db="EMBL/GenBank/DDBJ databases">
        <title>The Genome Sequence of Thecamonas trahens ATCC 50062.</title>
        <authorList>
            <consortium name="The Broad Institute Genome Sequencing Platform"/>
            <person name="Russ C."/>
            <person name="Cuomo C."/>
            <person name="Shea T."/>
            <person name="Young S.K."/>
            <person name="Zeng Q."/>
            <person name="Koehrsen M."/>
            <person name="Haas B."/>
            <person name="Borodovsky M."/>
            <person name="Guigo R."/>
            <person name="Alvarado L."/>
            <person name="Berlin A."/>
            <person name="Bochicchio J."/>
            <person name="Borenstein D."/>
            <person name="Chapman S."/>
            <person name="Chen Z."/>
            <person name="Freedman E."/>
            <person name="Gellesch M."/>
            <person name="Goldberg J."/>
            <person name="Griggs A."/>
            <person name="Gujja S."/>
            <person name="Heilman E."/>
            <person name="Heiman D."/>
            <person name="Hepburn T."/>
            <person name="Howarth C."/>
            <person name="Jen D."/>
            <person name="Larson L."/>
            <person name="Mehta T."/>
            <person name="Park D."/>
            <person name="Pearson M."/>
            <person name="Roberts A."/>
            <person name="Saif S."/>
            <person name="Shenoy N."/>
            <person name="Sisk P."/>
            <person name="Stolte C."/>
            <person name="Sykes S."/>
            <person name="Thomson T."/>
            <person name="Walk T."/>
            <person name="White J."/>
            <person name="Yandava C."/>
            <person name="Burger G."/>
            <person name="Gray M.W."/>
            <person name="Holland P.W.H."/>
            <person name="King N."/>
            <person name="Lang F.B.F."/>
            <person name="Roger A.J."/>
            <person name="Ruiz-Trillo I."/>
            <person name="Lander E."/>
            <person name="Nusbaum C."/>
        </authorList>
    </citation>
    <scope>NUCLEOTIDE SEQUENCE [LARGE SCALE GENOMIC DNA]</scope>
    <source>
        <strain evidence="1 2">ATCC 50062</strain>
    </source>
</reference>
<accession>A0A0L0DDD2</accession>
<dbReference type="RefSeq" id="XP_013756904.1">
    <property type="nucleotide sequence ID" value="XM_013901450.1"/>
</dbReference>
<dbReference type="EMBL" id="GL349461">
    <property type="protein sequence ID" value="KNC50362.1"/>
    <property type="molecule type" value="Genomic_DNA"/>
</dbReference>
<dbReference type="AlphaFoldDB" id="A0A0L0DDD2"/>
<name>A0A0L0DDD2_THETB</name>